<proteinExistence type="predicted"/>
<reference evidence="2" key="2">
    <citation type="submission" date="2020-05" db="UniProtKB">
        <authorList>
            <consortium name="EnsemblMetazoa"/>
        </authorList>
    </citation>
    <scope>IDENTIFICATION</scope>
    <source>
        <strain evidence="2">IAEA</strain>
    </source>
</reference>
<reference evidence="3" key="1">
    <citation type="submission" date="2014-03" db="EMBL/GenBank/DDBJ databases">
        <authorList>
            <person name="Aksoy S."/>
            <person name="Warren W."/>
            <person name="Wilson R.K."/>
        </authorList>
    </citation>
    <scope>NUCLEOTIDE SEQUENCE [LARGE SCALE GENOMIC DNA]</scope>
    <source>
        <strain evidence="3">IAEA</strain>
    </source>
</reference>
<feature type="domain" description="Ku70/Ku80 N-terminal alpha/beta" evidence="1">
    <location>
        <begin position="135"/>
        <end position="208"/>
    </location>
</feature>
<dbReference type="VEuPathDB" id="VectorBase:GBRI005315"/>
<dbReference type="Gene3D" id="3.40.50.410">
    <property type="entry name" value="von Willebrand factor, type A domain"/>
    <property type="match status" value="1"/>
</dbReference>
<name>A0A1A9W3S0_9MUSC</name>
<dbReference type="Pfam" id="PF03731">
    <property type="entry name" value="Ku_N"/>
    <property type="match status" value="1"/>
</dbReference>
<sequence length="217" mass="24652">MLEANANLLASLQVLIVNNEIIFDLISFNTVYEPPLYAKGSCYSSINALDIPLALARLLKYSRRWSSCIHLMLILGTVGVQRVKSVQQLLMWLLFSIDDYDGKMKEDGSDHCLKPTTYNYWFCDCGFVDGNLLSEEPSRFKHALNIIRSAFLSGLLFNDKDVVGLVFANTDKNPEPYEPNYVEDVEIPDNCMVFLPVRQFTKAIVDHYLRARRAAGN</sequence>
<dbReference type="GO" id="GO:0032991">
    <property type="term" value="C:protein-containing complex"/>
    <property type="evidence" value="ECO:0007669"/>
    <property type="project" value="UniProtKB-ARBA"/>
</dbReference>
<dbReference type="SUPFAM" id="SSF53300">
    <property type="entry name" value="vWA-like"/>
    <property type="match status" value="1"/>
</dbReference>
<evidence type="ECO:0000313" key="3">
    <source>
        <dbReference type="Proteomes" id="UP000091820"/>
    </source>
</evidence>
<protein>
    <submittedName>
        <fullName evidence="2">Ku_N domain-containing protein</fullName>
    </submittedName>
</protein>
<keyword evidence="3" id="KW-1185">Reference proteome</keyword>
<accession>A0A1A9W3S0</accession>
<dbReference type="EnsemblMetazoa" id="GBRI005315-RA">
    <property type="protein sequence ID" value="GBRI005315-PA"/>
    <property type="gene ID" value="GBRI005315"/>
</dbReference>
<dbReference type="InterPro" id="IPR036465">
    <property type="entry name" value="vWFA_dom_sf"/>
</dbReference>
<organism evidence="2 3">
    <name type="scientific">Glossina brevipalpis</name>
    <dbReference type="NCBI Taxonomy" id="37001"/>
    <lineage>
        <taxon>Eukaryota</taxon>
        <taxon>Metazoa</taxon>
        <taxon>Ecdysozoa</taxon>
        <taxon>Arthropoda</taxon>
        <taxon>Hexapoda</taxon>
        <taxon>Insecta</taxon>
        <taxon>Pterygota</taxon>
        <taxon>Neoptera</taxon>
        <taxon>Endopterygota</taxon>
        <taxon>Diptera</taxon>
        <taxon>Brachycera</taxon>
        <taxon>Muscomorpha</taxon>
        <taxon>Hippoboscoidea</taxon>
        <taxon>Glossinidae</taxon>
        <taxon>Glossina</taxon>
    </lineage>
</organism>
<dbReference type="InterPro" id="IPR005161">
    <property type="entry name" value="Ku_N"/>
</dbReference>
<evidence type="ECO:0000313" key="2">
    <source>
        <dbReference type="EnsemblMetazoa" id="GBRI005315-PA"/>
    </source>
</evidence>
<dbReference type="Proteomes" id="UP000091820">
    <property type="component" value="Unassembled WGS sequence"/>
</dbReference>
<dbReference type="STRING" id="37001.A0A1A9W3S0"/>
<evidence type="ECO:0000259" key="1">
    <source>
        <dbReference type="Pfam" id="PF03731"/>
    </source>
</evidence>
<dbReference type="AlphaFoldDB" id="A0A1A9W3S0"/>